<keyword evidence="2 7" id="KW-0813">Transport</keyword>
<proteinExistence type="inferred from homology"/>
<reference evidence="10 11" key="1">
    <citation type="submission" date="2023-07" db="EMBL/GenBank/DDBJ databases">
        <title>Sorghum-associated microbial communities from plants grown in Nebraska, USA.</title>
        <authorList>
            <person name="Schachtman D."/>
        </authorList>
    </citation>
    <scope>NUCLEOTIDE SEQUENCE [LARGE SCALE GENOMIC DNA]</scope>
    <source>
        <strain evidence="10 11">CC258</strain>
    </source>
</reference>
<organism evidence="10 11">
    <name type="scientific">Paenibacillus qinlingensis</name>
    <dbReference type="NCBI Taxonomy" id="1837343"/>
    <lineage>
        <taxon>Bacteria</taxon>
        <taxon>Bacillati</taxon>
        <taxon>Bacillota</taxon>
        <taxon>Bacilli</taxon>
        <taxon>Bacillales</taxon>
        <taxon>Paenibacillaceae</taxon>
        <taxon>Paenibacillus</taxon>
    </lineage>
</organism>
<dbReference type="Gene3D" id="1.10.3720.10">
    <property type="entry name" value="MetI-like"/>
    <property type="match status" value="1"/>
</dbReference>
<feature type="transmembrane region" description="Helical" evidence="7">
    <location>
        <begin position="230"/>
        <end position="258"/>
    </location>
</feature>
<accession>A0ABU1P120</accession>
<name>A0ABU1P120_9BACL</name>
<evidence type="ECO:0000256" key="4">
    <source>
        <dbReference type="ARBA" id="ARBA00022692"/>
    </source>
</evidence>
<evidence type="ECO:0000256" key="7">
    <source>
        <dbReference type="RuleBase" id="RU363032"/>
    </source>
</evidence>
<feature type="domain" description="ABC transmembrane type-1" evidence="9">
    <location>
        <begin position="96"/>
        <end position="311"/>
    </location>
</feature>
<gene>
    <name evidence="10" type="ORF">J2736_004645</name>
</gene>
<evidence type="ECO:0000259" key="9">
    <source>
        <dbReference type="PROSITE" id="PS50928"/>
    </source>
</evidence>
<dbReference type="InterPro" id="IPR000515">
    <property type="entry name" value="MetI-like"/>
</dbReference>
<keyword evidence="5 7" id="KW-1133">Transmembrane helix</keyword>
<feature type="transmembrane region" description="Helical" evidence="7">
    <location>
        <begin position="35"/>
        <end position="54"/>
    </location>
</feature>
<keyword evidence="3" id="KW-1003">Cell membrane</keyword>
<evidence type="ECO:0000256" key="6">
    <source>
        <dbReference type="ARBA" id="ARBA00023136"/>
    </source>
</evidence>
<feature type="compositionally biased region" description="Polar residues" evidence="8">
    <location>
        <begin position="1"/>
        <end position="10"/>
    </location>
</feature>
<dbReference type="InterPro" id="IPR035906">
    <property type="entry name" value="MetI-like_sf"/>
</dbReference>
<feature type="transmembrane region" description="Helical" evidence="7">
    <location>
        <begin position="102"/>
        <end position="121"/>
    </location>
</feature>
<dbReference type="SUPFAM" id="SSF161098">
    <property type="entry name" value="MetI-like"/>
    <property type="match status" value="1"/>
</dbReference>
<keyword evidence="4 7" id="KW-0812">Transmembrane</keyword>
<evidence type="ECO:0000256" key="8">
    <source>
        <dbReference type="SAM" id="MobiDB-lite"/>
    </source>
</evidence>
<comment type="similarity">
    <text evidence="7">Belongs to the binding-protein-dependent transport system permease family.</text>
</comment>
<keyword evidence="6 7" id="KW-0472">Membrane</keyword>
<dbReference type="RefSeq" id="WP_310500908.1">
    <property type="nucleotide sequence ID" value="NZ_JAVDSB010000010.1"/>
</dbReference>
<feature type="transmembrane region" description="Helical" evidence="7">
    <location>
        <begin position="187"/>
        <end position="209"/>
    </location>
</feature>
<dbReference type="InterPro" id="IPR050809">
    <property type="entry name" value="UgpAE/MalFG_permease"/>
</dbReference>
<comment type="caution">
    <text evidence="10">The sequence shown here is derived from an EMBL/GenBank/DDBJ whole genome shotgun (WGS) entry which is preliminary data.</text>
</comment>
<dbReference type="CDD" id="cd06261">
    <property type="entry name" value="TM_PBP2"/>
    <property type="match status" value="1"/>
</dbReference>
<keyword evidence="11" id="KW-1185">Reference proteome</keyword>
<evidence type="ECO:0000256" key="1">
    <source>
        <dbReference type="ARBA" id="ARBA00004651"/>
    </source>
</evidence>
<comment type="subcellular location">
    <subcellularLocation>
        <location evidence="1 7">Cell membrane</location>
        <topology evidence="1 7">Multi-pass membrane protein</topology>
    </subcellularLocation>
</comment>
<dbReference type="PROSITE" id="PS50928">
    <property type="entry name" value="ABC_TM1"/>
    <property type="match status" value="1"/>
</dbReference>
<dbReference type="PANTHER" id="PTHR43227">
    <property type="entry name" value="BLL4140 PROTEIN"/>
    <property type="match status" value="1"/>
</dbReference>
<dbReference type="PANTHER" id="PTHR43227:SF11">
    <property type="entry name" value="BLL4140 PROTEIN"/>
    <property type="match status" value="1"/>
</dbReference>
<feature type="region of interest" description="Disordered" evidence="8">
    <location>
        <begin position="1"/>
        <end position="21"/>
    </location>
</feature>
<feature type="transmembrane region" description="Helical" evidence="7">
    <location>
        <begin position="290"/>
        <end position="311"/>
    </location>
</feature>
<dbReference type="EMBL" id="JAVDSB010000010">
    <property type="protein sequence ID" value="MDR6553438.1"/>
    <property type="molecule type" value="Genomic_DNA"/>
</dbReference>
<evidence type="ECO:0000313" key="11">
    <source>
        <dbReference type="Proteomes" id="UP001267290"/>
    </source>
</evidence>
<dbReference type="Proteomes" id="UP001267290">
    <property type="component" value="Unassembled WGS sequence"/>
</dbReference>
<evidence type="ECO:0000256" key="5">
    <source>
        <dbReference type="ARBA" id="ARBA00022989"/>
    </source>
</evidence>
<evidence type="ECO:0000256" key="3">
    <source>
        <dbReference type="ARBA" id="ARBA00022475"/>
    </source>
</evidence>
<protein>
    <submittedName>
        <fullName evidence="10">Aldouronate transport system permease protein</fullName>
    </submittedName>
</protein>
<sequence>MISSRQQAENPGSGVKPAARPVTKSKASRAFKKNWDLYLMLLPVALFFLLFHYWPMYGVQIAFKLYLPTKGIWGSSWLGFDHFMRFFNSFYFWRLIKNTLGISFYQLIIGFPIPILLALAINEVKNAAFKKTVQTVTYAPHFLSIVVLTGTVISFLSPQNGIINSVIKLFGREPIYFMLEPAWFKSIYVWSGIWQNAGWGTIIYLAALAGIDNSLYEAAMIDGASKLKRIMYITIPSLMPTAIIILILDCGTIMNIGFEKIFLMQNNLNLPTSDVIPTYVYRSGILGAEYSFSTAIGLFNSVINLTLLLFVNKLSRKVSETSLW</sequence>
<evidence type="ECO:0000313" key="10">
    <source>
        <dbReference type="EMBL" id="MDR6553438.1"/>
    </source>
</evidence>
<evidence type="ECO:0000256" key="2">
    <source>
        <dbReference type="ARBA" id="ARBA00022448"/>
    </source>
</evidence>
<feature type="transmembrane region" description="Helical" evidence="7">
    <location>
        <begin position="142"/>
        <end position="167"/>
    </location>
</feature>
<dbReference type="Pfam" id="PF00528">
    <property type="entry name" value="BPD_transp_1"/>
    <property type="match status" value="1"/>
</dbReference>